<dbReference type="PIRSF" id="PIRSF003085">
    <property type="entry name" value="CMAS"/>
    <property type="match status" value="1"/>
</dbReference>
<dbReference type="Proteomes" id="UP000294692">
    <property type="component" value="Unassembled WGS sequence"/>
</dbReference>
<dbReference type="CDD" id="cd02440">
    <property type="entry name" value="AdoMet_MTases"/>
    <property type="match status" value="1"/>
</dbReference>
<keyword evidence="8" id="KW-1185">Reference proteome</keyword>
<keyword evidence="2" id="KW-0489">Methyltransferase</keyword>
<evidence type="ECO:0000256" key="1">
    <source>
        <dbReference type="ARBA" id="ARBA00010815"/>
    </source>
</evidence>
<dbReference type="GO" id="GO:0008610">
    <property type="term" value="P:lipid biosynthetic process"/>
    <property type="evidence" value="ECO:0007669"/>
    <property type="project" value="InterPro"/>
</dbReference>
<evidence type="ECO:0000256" key="2">
    <source>
        <dbReference type="ARBA" id="ARBA00022603"/>
    </source>
</evidence>
<accession>A0A4R3V5U9</accession>
<dbReference type="GO" id="GO:0008168">
    <property type="term" value="F:methyltransferase activity"/>
    <property type="evidence" value="ECO:0007669"/>
    <property type="project" value="UniProtKB-KW"/>
</dbReference>
<dbReference type="InterPro" id="IPR003333">
    <property type="entry name" value="CMAS"/>
</dbReference>
<evidence type="ECO:0000256" key="5">
    <source>
        <dbReference type="ARBA" id="ARBA00023098"/>
    </source>
</evidence>
<dbReference type="Gene3D" id="3.40.50.150">
    <property type="entry name" value="Vaccinia Virus protein VP39"/>
    <property type="match status" value="1"/>
</dbReference>
<dbReference type="PANTHER" id="PTHR43667">
    <property type="entry name" value="CYCLOPROPANE-FATTY-ACYL-PHOSPHOLIPID SYNTHASE"/>
    <property type="match status" value="1"/>
</dbReference>
<evidence type="ECO:0000256" key="3">
    <source>
        <dbReference type="ARBA" id="ARBA00022679"/>
    </source>
</evidence>
<dbReference type="EMBL" id="SMBX01000004">
    <property type="protein sequence ID" value="TCU98941.1"/>
    <property type="molecule type" value="Genomic_DNA"/>
</dbReference>
<dbReference type="GO" id="GO:0032259">
    <property type="term" value="P:methylation"/>
    <property type="evidence" value="ECO:0007669"/>
    <property type="project" value="UniProtKB-KW"/>
</dbReference>
<feature type="active site" evidence="6">
    <location>
        <position position="384"/>
    </location>
</feature>
<evidence type="ECO:0000256" key="4">
    <source>
        <dbReference type="ARBA" id="ARBA00022691"/>
    </source>
</evidence>
<evidence type="ECO:0000313" key="7">
    <source>
        <dbReference type="EMBL" id="TCU98941.1"/>
    </source>
</evidence>
<keyword evidence="4" id="KW-0949">S-adenosyl-L-methionine</keyword>
<reference evidence="7 8" key="1">
    <citation type="submission" date="2019-03" db="EMBL/GenBank/DDBJ databases">
        <title>Genomic Encyclopedia of Type Strains, Phase IV (KMG-IV): sequencing the most valuable type-strain genomes for metagenomic binning, comparative biology and taxonomic classification.</title>
        <authorList>
            <person name="Goeker M."/>
        </authorList>
    </citation>
    <scope>NUCLEOTIDE SEQUENCE [LARGE SCALE GENOMIC DNA]</scope>
    <source>
        <strain evidence="7 8">DSM 100048</strain>
    </source>
</reference>
<evidence type="ECO:0000313" key="8">
    <source>
        <dbReference type="Proteomes" id="UP000294692"/>
    </source>
</evidence>
<proteinExistence type="inferred from homology"/>
<sequence>MTSYFASDSAIERVPTYAQLFFSLLERVRVGHLTLVMPSGERRIFGNSMSLPGAVLTIHDWRACSRILKSGDIGFADAYQAGWLDTPDLTDLLRFALCNEAVLPEAVWGKWISRLWYALLHRLRVNSRAGSKRNIHAHYDIGNAFYKQWLDPGMSYSSALFAGEAAKSLEQAQTDKYEHIVQSLALRPGMQVLEIGCGWGGFALHAARQGIRVHAVTISEAQYELARQRILDEGLTEVVRVELCDYRDLHGQYDAVVSIEMFEAVGEKFWPEFGRILHERLKPGAQALLQSITIDEARFEHYRRSSDFIRQAIFPGGMLPSPERLLGVGRKAGLEGDITLRFGLDYAETLRRWRQAFEKNLAEVRRLGFDDAFVRVWRLYLAYCEAGFEEQRTDVVQFVFTRPS</sequence>
<dbReference type="OrthoDB" id="9782855at2"/>
<comment type="similarity">
    <text evidence="1">Belongs to the CFA/CMAS family.</text>
</comment>
<evidence type="ECO:0000256" key="6">
    <source>
        <dbReference type="PIRSR" id="PIRSR003085-1"/>
    </source>
</evidence>
<name>A0A4R3V5U9_9BURK</name>
<keyword evidence="3" id="KW-0808">Transferase</keyword>
<gene>
    <name evidence="7" type="ORF">EV686_10438</name>
</gene>
<dbReference type="PANTHER" id="PTHR43667:SF2">
    <property type="entry name" value="FATTY ACID C-METHYL TRANSFERASE"/>
    <property type="match status" value="1"/>
</dbReference>
<organism evidence="7 8">
    <name type="scientific">Paracandidimonas soli</name>
    <dbReference type="NCBI Taxonomy" id="1917182"/>
    <lineage>
        <taxon>Bacteria</taxon>
        <taxon>Pseudomonadati</taxon>
        <taxon>Pseudomonadota</taxon>
        <taxon>Betaproteobacteria</taxon>
        <taxon>Burkholderiales</taxon>
        <taxon>Alcaligenaceae</taxon>
        <taxon>Paracandidimonas</taxon>
    </lineage>
</organism>
<keyword evidence="5" id="KW-0443">Lipid metabolism</keyword>
<dbReference type="InterPro" id="IPR029063">
    <property type="entry name" value="SAM-dependent_MTases_sf"/>
</dbReference>
<dbReference type="AlphaFoldDB" id="A0A4R3V5U9"/>
<protein>
    <submittedName>
        <fullName evidence="7">Cyclopropane-fatty-acyl-phospholipid synthase</fullName>
    </submittedName>
</protein>
<dbReference type="InterPro" id="IPR050723">
    <property type="entry name" value="CFA/CMAS"/>
</dbReference>
<dbReference type="SUPFAM" id="SSF53335">
    <property type="entry name" value="S-adenosyl-L-methionine-dependent methyltransferases"/>
    <property type="match status" value="1"/>
</dbReference>
<dbReference type="RefSeq" id="WP_132476181.1">
    <property type="nucleotide sequence ID" value="NZ_JBHRVM010000001.1"/>
</dbReference>
<dbReference type="Pfam" id="PF02353">
    <property type="entry name" value="CMAS"/>
    <property type="match status" value="1"/>
</dbReference>
<comment type="caution">
    <text evidence="7">The sequence shown here is derived from an EMBL/GenBank/DDBJ whole genome shotgun (WGS) entry which is preliminary data.</text>
</comment>